<accession>A0A5N8VDA7</accession>
<organism evidence="1 2">
    <name type="scientific">Streptomyces adustus</name>
    <dbReference type="NCBI Taxonomy" id="1609272"/>
    <lineage>
        <taxon>Bacteria</taxon>
        <taxon>Bacillati</taxon>
        <taxon>Actinomycetota</taxon>
        <taxon>Actinomycetes</taxon>
        <taxon>Kitasatosporales</taxon>
        <taxon>Streptomycetaceae</taxon>
        <taxon>Streptomyces</taxon>
    </lineage>
</organism>
<keyword evidence="1" id="KW-0808">Transferase</keyword>
<dbReference type="InterPro" id="IPR036890">
    <property type="entry name" value="HATPase_C_sf"/>
</dbReference>
<evidence type="ECO:0000313" key="2">
    <source>
        <dbReference type="Proteomes" id="UP000325849"/>
    </source>
</evidence>
<comment type="caution">
    <text evidence="1">The sequence shown here is derived from an EMBL/GenBank/DDBJ whole genome shotgun (WGS) entry which is preliminary data.</text>
</comment>
<proteinExistence type="predicted"/>
<feature type="non-terminal residue" evidence="1">
    <location>
        <position position="1"/>
    </location>
</feature>
<dbReference type="AlphaFoldDB" id="A0A5N8VDA7"/>
<sequence length="51" mass="5112">TRPALPLPSAHYGLVGLQQRAALLGGTVTAGPTVDGGYELRLELPATGTGP</sequence>
<dbReference type="GO" id="GO:0016301">
    <property type="term" value="F:kinase activity"/>
    <property type="evidence" value="ECO:0007669"/>
    <property type="project" value="UniProtKB-KW"/>
</dbReference>
<evidence type="ECO:0000313" key="1">
    <source>
        <dbReference type="EMBL" id="MPY33233.1"/>
    </source>
</evidence>
<dbReference type="Proteomes" id="UP000325849">
    <property type="component" value="Unassembled WGS sequence"/>
</dbReference>
<name>A0A5N8VDA7_9ACTN</name>
<protein>
    <submittedName>
        <fullName evidence="1">Two-component sensor histidine kinase</fullName>
    </submittedName>
</protein>
<keyword evidence="1" id="KW-0418">Kinase</keyword>
<keyword evidence="2" id="KW-1185">Reference proteome</keyword>
<reference evidence="1 2" key="1">
    <citation type="submission" date="2019-07" db="EMBL/GenBank/DDBJ databases">
        <title>New species of Amycolatopsis and Streptomyces.</title>
        <authorList>
            <person name="Duangmal K."/>
            <person name="Teo W.F.A."/>
            <person name="Lipun K."/>
        </authorList>
    </citation>
    <scope>NUCLEOTIDE SEQUENCE [LARGE SCALE GENOMIC DNA]</scope>
    <source>
        <strain evidence="1 2">NBRC 109810</strain>
    </source>
</reference>
<dbReference type="EMBL" id="VJZD01000069">
    <property type="protein sequence ID" value="MPY33233.1"/>
    <property type="molecule type" value="Genomic_DNA"/>
</dbReference>
<gene>
    <name evidence="1" type="ORF">FNH09_18775</name>
</gene>
<dbReference type="Gene3D" id="3.30.565.10">
    <property type="entry name" value="Histidine kinase-like ATPase, C-terminal domain"/>
    <property type="match status" value="1"/>
</dbReference>